<gene>
    <name evidence="1" type="ORF">M9H77_17518</name>
</gene>
<proteinExistence type="predicted"/>
<dbReference type="Proteomes" id="UP001060085">
    <property type="component" value="Linkage Group LG04"/>
</dbReference>
<dbReference type="EMBL" id="CM044704">
    <property type="protein sequence ID" value="KAI5667665.1"/>
    <property type="molecule type" value="Genomic_DNA"/>
</dbReference>
<evidence type="ECO:0000313" key="1">
    <source>
        <dbReference type="EMBL" id="KAI5667665.1"/>
    </source>
</evidence>
<protein>
    <submittedName>
        <fullName evidence="1">Uncharacterized protein</fullName>
    </submittedName>
</protein>
<accession>A0ACC0B4U7</accession>
<organism evidence="1 2">
    <name type="scientific">Catharanthus roseus</name>
    <name type="common">Madagascar periwinkle</name>
    <name type="synonym">Vinca rosea</name>
    <dbReference type="NCBI Taxonomy" id="4058"/>
    <lineage>
        <taxon>Eukaryota</taxon>
        <taxon>Viridiplantae</taxon>
        <taxon>Streptophyta</taxon>
        <taxon>Embryophyta</taxon>
        <taxon>Tracheophyta</taxon>
        <taxon>Spermatophyta</taxon>
        <taxon>Magnoliopsida</taxon>
        <taxon>eudicotyledons</taxon>
        <taxon>Gunneridae</taxon>
        <taxon>Pentapetalae</taxon>
        <taxon>asterids</taxon>
        <taxon>lamiids</taxon>
        <taxon>Gentianales</taxon>
        <taxon>Apocynaceae</taxon>
        <taxon>Rauvolfioideae</taxon>
        <taxon>Vinceae</taxon>
        <taxon>Catharanthinae</taxon>
        <taxon>Catharanthus</taxon>
    </lineage>
</organism>
<name>A0ACC0B4U7_CATRO</name>
<comment type="caution">
    <text evidence="1">The sequence shown here is derived from an EMBL/GenBank/DDBJ whole genome shotgun (WGS) entry which is preliminary data.</text>
</comment>
<reference evidence="2" key="1">
    <citation type="journal article" date="2023" name="Nat. Plants">
        <title>Single-cell RNA sequencing provides a high-resolution roadmap for understanding the multicellular compartmentation of specialized metabolism.</title>
        <authorList>
            <person name="Sun S."/>
            <person name="Shen X."/>
            <person name="Li Y."/>
            <person name="Li Y."/>
            <person name="Wang S."/>
            <person name="Li R."/>
            <person name="Zhang H."/>
            <person name="Shen G."/>
            <person name="Guo B."/>
            <person name="Wei J."/>
            <person name="Xu J."/>
            <person name="St-Pierre B."/>
            <person name="Chen S."/>
            <person name="Sun C."/>
        </authorList>
    </citation>
    <scope>NUCLEOTIDE SEQUENCE [LARGE SCALE GENOMIC DNA]</scope>
</reference>
<evidence type="ECO:0000313" key="2">
    <source>
        <dbReference type="Proteomes" id="UP001060085"/>
    </source>
</evidence>
<sequence>MDNFEDYLQYTINFEVKITQKWEDVDLETFEEIIETEEEYMDHSYLYETDILFDSKLDLVNWARKRALTVNTYLITTRYLSKRRFDHRPYVTCGYERGERRKKKVRLDDDDEDEEEEVPIKRRDGRHNRKIGVYPHTHAQAARLSDDQLKLIEEFTEELYFESPESVMIVTDKESVYGAAQNILHPVIPLNPEDWKNVQGDGNYRFKVLLYFLFSDEISALKFVDNCGMRCTKNGTCIIISLEAVRCSLQDSSRFAHWDGFAPRYCWIDVPDHLILVANTSDI</sequence>
<keyword evidence="2" id="KW-1185">Reference proteome</keyword>